<evidence type="ECO:0000313" key="5">
    <source>
        <dbReference type="Proteomes" id="UP001163046"/>
    </source>
</evidence>
<evidence type="ECO:0000313" key="4">
    <source>
        <dbReference type="EMBL" id="KAJ7380112.1"/>
    </source>
</evidence>
<dbReference type="CDD" id="cd00198">
    <property type="entry name" value="vWFA"/>
    <property type="match status" value="1"/>
</dbReference>
<evidence type="ECO:0008006" key="6">
    <source>
        <dbReference type="Google" id="ProtNLM"/>
    </source>
</evidence>
<dbReference type="EMBL" id="MU826354">
    <property type="protein sequence ID" value="KAJ7380111.1"/>
    <property type="molecule type" value="Genomic_DNA"/>
</dbReference>
<dbReference type="SMART" id="SM00280">
    <property type="entry name" value="KAZAL"/>
    <property type="match status" value="1"/>
</dbReference>
<dbReference type="PANTHER" id="PTHR24020:SF20">
    <property type="entry name" value="PH DOMAIN-CONTAINING PROTEIN"/>
    <property type="match status" value="1"/>
</dbReference>
<dbReference type="CDD" id="cd00104">
    <property type="entry name" value="KAZAL_FS"/>
    <property type="match status" value="1"/>
</dbReference>
<evidence type="ECO:0000259" key="1">
    <source>
        <dbReference type="PROSITE" id="PS50234"/>
    </source>
</evidence>
<dbReference type="OrthoDB" id="5981541at2759"/>
<dbReference type="InterPro" id="IPR036058">
    <property type="entry name" value="Kazal_dom_sf"/>
</dbReference>
<name>A0A9X0CXZ9_9CNID</name>
<dbReference type="Pfam" id="PF07648">
    <property type="entry name" value="Kazal_2"/>
    <property type="match status" value="1"/>
</dbReference>
<protein>
    <recommendedName>
        <fullName evidence="6">VWFA domain-containing protein</fullName>
    </recommendedName>
</protein>
<keyword evidence="5" id="KW-1185">Reference proteome</keyword>
<dbReference type="InterPro" id="IPR036465">
    <property type="entry name" value="vWFA_dom_sf"/>
</dbReference>
<dbReference type="PROSITE" id="PS50234">
    <property type="entry name" value="VWFA"/>
    <property type="match status" value="2"/>
</dbReference>
<dbReference type="PRINTS" id="PR00453">
    <property type="entry name" value="VWFADOMAIN"/>
</dbReference>
<dbReference type="Gene3D" id="3.30.60.30">
    <property type="match status" value="1"/>
</dbReference>
<sequence length="299" mass="32263">MAVVITDGKQTTDGNYTRLSEASQGMKNKGVIVYALGVGSGADRAELEEIASRTGYVSISPSFKDLLNISSAIRRLFCNVPTQAPPTTTPLPDPCKTEGCNAPYNVGCRVVNNKAQCICPTCPNILKPVCASDDVQDLSECQLRQQACGMDIGVTVAKQAPCDKECHAVVDIAFIIDSSGSIGRTNWERMKRFIKALISKLDVSPSATHIAAVAYSTNPKVEMTFNNVQSTNEVVGKVGGMLWQRGFTYTDKALQLADSDLFQASNGMRSNVPKVSRSHLTQEAFIHLPYCSFHVSSTA</sequence>
<dbReference type="Gene3D" id="3.40.50.410">
    <property type="entry name" value="von Willebrand factor, type A domain"/>
    <property type="match status" value="2"/>
</dbReference>
<dbReference type="PANTHER" id="PTHR24020">
    <property type="entry name" value="COLLAGEN ALPHA"/>
    <property type="match status" value="1"/>
</dbReference>
<gene>
    <name evidence="3" type="ORF">OS493_010822</name>
    <name evidence="4" type="ORF">OS493_010823</name>
</gene>
<feature type="domain" description="VWFA" evidence="1">
    <location>
        <begin position="1"/>
        <end position="73"/>
    </location>
</feature>
<dbReference type="PROSITE" id="PS51465">
    <property type="entry name" value="KAZAL_2"/>
    <property type="match status" value="1"/>
</dbReference>
<comment type="caution">
    <text evidence="4">The sequence shown here is derived from an EMBL/GenBank/DDBJ whole genome shotgun (WGS) entry which is preliminary data.</text>
</comment>
<dbReference type="InterPro" id="IPR002350">
    <property type="entry name" value="Kazal_dom"/>
</dbReference>
<organism evidence="4 5">
    <name type="scientific">Desmophyllum pertusum</name>
    <dbReference type="NCBI Taxonomy" id="174260"/>
    <lineage>
        <taxon>Eukaryota</taxon>
        <taxon>Metazoa</taxon>
        <taxon>Cnidaria</taxon>
        <taxon>Anthozoa</taxon>
        <taxon>Hexacorallia</taxon>
        <taxon>Scleractinia</taxon>
        <taxon>Caryophylliina</taxon>
        <taxon>Caryophylliidae</taxon>
        <taxon>Desmophyllum</taxon>
    </lineage>
</organism>
<accession>A0A9X0CXZ9</accession>
<dbReference type="Pfam" id="PF00092">
    <property type="entry name" value="VWA"/>
    <property type="match status" value="2"/>
</dbReference>
<reference evidence="4" key="1">
    <citation type="submission" date="2023-01" db="EMBL/GenBank/DDBJ databases">
        <title>Genome assembly of the deep-sea coral Lophelia pertusa.</title>
        <authorList>
            <person name="Herrera S."/>
            <person name="Cordes E."/>
        </authorList>
    </citation>
    <scope>NUCLEOTIDE SEQUENCE</scope>
    <source>
        <strain evidence="4">USNM1676648</strain>
        <tissue evidence="4">Polyp</tissue>
    </source>
</reference>
<feature type="domain" description="VWFA" evidence="1">
    <location>
        <begin position="171"/>
        <end position="275"/>
    </location>
</feature>
<feature type="domain" description="Kazal-like" evidence="2">
    <location>
        <begin position="118"/>
        <end position="164"/>
    </location>
</feature>
<dbReference type="SUPFAM" id="SSF53300">
    <property type="entry name" value="vWA-like"/>
    <property type="match status" value="2"/>
</dbReference>
<dbReference type="SMART" id="SM00327">
    <property type="entry name" value="VWA"/>
    <property type="match status" value="1"/>
</dbReference>
<dbReference type="CDD" id="cd01450">
    <property type="entry name" value="vWFA_subfamily_ECM"/>
    <property type="match status" value="1"/>
</dbReference>
<dbReference type="EMBL" id="MU826354">
    <property type="protein sequence ID" value="KAJ7380112.1"/>
    <property type="molecule type" value="Genomic_DNA"/>
</dbReference>
<dbReference type="SUPFAM" id="SSF100895">
    <property type="entry name" value="Kazal-type serine protease inhibitors"/>
    <property type="match status" value="1"/>
</dbReference>
<dbReference type="InterPro" id="IPR050525">
    <property type="entry name" value="ECM_Assembly_Org"/>
</dbReference>
<evidence type="ECO:0000259" key="2">
    <source>
        <dbReference type="PROSITE" id="PS51465"/>
    </source>
</evidence>
<evidence type="ECO:0000313" key="3">
    <source>
        <dbReference type="EMBL" id="KAJ7380111.1"/>
    </source>
</evidence>
<proteinExistence type="predicted"/>
<dbReference type="AlphaFoldDB" id="A0A9X0CXZ9"/>
<dbReference type="Proteomes" id="UP001163046">
    <property type="component" value="Unassembled WGS sequence"/>
</dbReference>
<dbReference type="InterPro" id="IPR002035">
    <property type="entry name" value="VWF_A"/>
</dbReference>